<dbReference type="EMBL" id="VUNM01000001">
    <property type="protein sequence ID" value="MST88134.1"/>
    <property type="molecule type" value="Genomic_DNA"/>
</dbReference>
<keyword evidence="2" id="KW-1133">Transmembrane helix</keyword>
<feature type="signal peptide" evidence="3">
    <location>
        <begin position="1"/>
        <end position="21"/>
    </location>
</feature>
<evidence type="ECO:0000256" key="2">
    <source>
        <dbReference type="SAM" id="Phobius"/>
    </source>
</evidence>
<reference evidence="4 5" key="1">
    <citation type="submission" date="2019-08" db="EMBL/GenBank/DDBJ databases">
        <title>In-depth cultivation of the pig gut microbiome towards novel bacterial diversity and tailored functional studies.</title>
        <authorList>
            <person name="Wylensek D."/>
            <person name="Hitch T.C.A."/>
            <person name="Clavel T."/>
        </authorList>
    </citation>
    <scope>NUCLEOTIDE SEQUENCE [LARGE SCALE GENOMIC DNA]</scope>
    <source>
        <strain evidence="4 5">CA-Schmier-601-WT-3</strain>
    </source>
</reference>
<evidence type="ECO:0000313" key="4">
    <source>
        <dbReference type="EMBL" id="MST88134.1"/>
    </source>
</evidence>
<feature type="compositionally biased region" description="Gly residues" evidence="1">
    <location>
        <begin position="204"/>
        <end position="216"/>
    </location>
</feature>
<feature type="compositionally biased region" description="Polar residues" evidence="1">
    <location>
        <begin position="236"/>
        <end position="256"/>
    </location>
</feature>
<feature type="transmembrane region" description="Helical" evidence="2">
    <location>
        <begin position="297"/>
        <end position="313"/>
    </location>
</feature>
<dbReference type="Proteomes" id="UP000442619">
    <property type="component" value="Unassembled WGS sequence"/>
</dbReference>
<proteinExistence type="predicted"/>
<evidence type="ECO:0008006" key="6">
    <source>
        <dbReference type="Google" id="ProtNLM"/>
    </source>
</evidence>
<evidence type="ECO:0000256" key="1">
    <source>
        <dbReference type="SAM" id="MobiDB-lite"/>
    </source>
</evidence>
<feature type="transmembrane region" description="Helical" evidence="2">
    <location>
        <begin position="325"/>
        <end position="343"/>
    </location>
</feature>
<comment type="caution">
    <text evidence="4">The sequence shown here is derived from an EMBL/GenBank/DDBJ whole genome shotgun (WGS) entry which is preliminary data.</text>
</comment>
<feature type="region of interest" description="Disordered" evidence="1">
    <location>
        <begin position="192"/>
        <end position="256"/>
    </location>
</feature>
<keyword evidence="3" id="KW-0732">Signal</keyword>
<keyword evidence="5" id="KW-1185">Reference proteome</keyword>
<sequence length="353" mass="38129">MKKLRLLSSILIAFVMMMALSVDVKAQKTYKIRFFAGSQGTFENGGTSVVKDFQPQEKPDWNDYAAQLKVKDGYYFRGWNYTIKPATKSTSYVAQYRRIVNSVSYRIRYVNQQGTEIGTAVIGHTEKNNVIAANAINIENYAVDQATKSKKIEKNGDEIVFVYSSTLQPNVETRVVNNIVTVANPVAITSGTTTNRTANQTTGGTTGGTATGGTTTGGTTTTTNPPAGTTQGQGTEEINPNETPQGQLNENKTPAGQSATLRGHFALVNLIATVLTIAIALFTLTGKSEKEATMLKAFNLILAIVATGFFFFTEDLTKSMTMVDSYTITNVILALASGAIMFVKTRQATAKKS</sequence>
<feature type="transmembrane region" description="Helical" evidence="2">
    <location>
        <begin position="265"/>
        <end position="285"/>
    </location>
</feature>
<name>A0A844FR37_9FIRM</name>
<dbReference type="AlphaFoldDB" id="A0A844FR37"/>
<evidence type="ECO:0000313" key="5">
    <source>
        <dbReference type="Proteomes" id="UP000442619"/>
    </source>
</evidence>
<organism evidence="4 5">
    <name type="scientific">Sharpea porci</name>
    <dbReference type="NCBI Taxonomy" id="2652286"/>
    <lineage>
        <taxon>Bacteria</taxon>
        <taxon>Bacillati</taxon>
        <taxon>Bacillota</taxon>
        <taxon>Erysipelotrichia</taxon>
        <taxon>Erysipelotrichales</taxon>
        <taxon>Coprobacillaceae</taxon>
        <taxon>Sharpea</taxon>
    </lineage>
</organism>
<evidence type="ECO:0000256" key="3">
    <source>
        <dbReference type="SAM" id="SignalP"/>
    </source>
</evidence>
<keyword evidence="2" id="KW-0472">Membrane</keyword>
<gene>
    <name evidence="4" type="ORF">FYJ79_00730</name>
</gene>
<feature type="chain" id="PRO_5039666103" description="MucBP domain-containing protein" evidence="3">
    <location>
        <begin position="22"/>
        <end position="353"/>
    </location>
</feature>
<protein>
    <recommendedName>
        <fullName evidence="6">MucBP domain-containing protein</fullName>
    </recommendedName>
</protein>
<dbReference type="RefSeq" id="WP_154514075.1">
    <property type="nucleotide sequence ID" value="NZ_VUNM01000001.1"/>
</dbReference>
<accession>A0A844FR37</accession>
<feature type="compositionally biased region" description="Low complexity" evidence="1">
    <location>
        <begin position="192"/>
        <end position="203"/>
    </location>
</feature>
<keyword evidence="2" id="KW-0812">Transmembrane</keyword>
<feature type="compositionally biased region" description="Low complexity" evidence="1">
    <location>
        <begin position="217"/>
        <end position="235"/>
    </location>
</feature>